<dbReference type="SUPFAM" id="SSF81383">
    <property type="entry name" value="F-box domain"/>
    <property type="match status" value="1"/>
</dbReference>
<dbReference type="Pfam" id="PF12937">
    <property type="entry name" value="F-box-like"/>
    <property type="match status" value="1"/>
</dbReference>
<protein>
    <recommendedName>
        <fullName evidence="2">F-box domain-containing protein</fullName>
    </recommendedName>
</protein>
<dbReference type="PANTHER" id="PTHR47602">
    <property type="entry name" value="F-BOX PROTEIN SKIP22"/>
    <property type="match status" value="1"/>
</dbReference>
<gene>
    <name evidence="3" type="ORF">TAV2_LOCUS20731</name>
</gene>
<dbReference type="EMBL" id="OU466862">
    <property type="protein sequence ID" value="CAH2071697.1"/>
    <property type="molecule type" value="Genomic_DNA"/>
</dbReference>
<keyword evidence="4" id="KW-1185">Reference proteome</keyword>
<evidence type="ECO:0000259" key="2">
    <source>
        <dbReference type="PROSITE" id="PS50181"/>
    </source>
</evidence>
<dbReference type="Gene3D" id="1.20.1280.50">
    <property type="match status" value="1"/>
</dbReference>
<dbReference type="InterPro" id="IPR036047">
    <property type="entry name" value="F-box-like_dom_sf"/>
</dbReference>
<dbReference type="CDD" id="cd22165">
    <property type="entry name" value="F-box_AtSKIP22-like"/>
    <property type="match status" value="1"/>
</dbReference>
<dbReference type="InterPro" id="IPR001810">
    <property type="entry name" value="F-box_dom"/>
</dbReference>
<evidence type="ECO:0000256" key="1">
    <source>
        <dbReference type="SAM" id="MobiDB-lite"/>
    </source>
</evidence>
<evidence type="ECO:0000313" key="3">
    <source>
        <dbReference type="EMBL" id="CAH2071697.1"/>
    </source>
</evidence>
<organism evidence="3 4">
    <name type="scientific">Thlaspi arvense</name>
    <name type="common">Field penny-cress</name>
    <dbReference type="NCBI Taxonomy" id="13288"/>
    <lineage>
        <taxon>Eukaryota</taxon>
        <taxon>Viridiplantae</taxon>
        <taxon>Streptophyta</taxon>
        <taxon>Embryophyta</taxon>
        <taxon>Tracheophyta</taxon>
        <taxon>Spermatophyta</taxon>
        <taxon>Magnoliopsida</taxon>
        <taxon>eudicotyledons</taxon>
        <taxon>Gunneridae</taxon>
        <taxon>Pentapetalae</taxon>
        <taxon>rosids</taxon>
        <taxon>malvids</taxon>
        <taxon>Brassicales</taxon>
        <taxon>Brassicaceae</taxon>
        <taxon>Thlaspideae</taxon>
        <taxon>Thlaspi</taxon>
    </lineage>
</organism>
<reference evidence="3 4" key="1">
    <citation type="submission" date="2022-03" db="EMBL/GenBank/DDBJ databases">
        <authorList>
            <person name="Nunn A."/>
            <person name="Chopra R."/>
            <person name="Nunn A."/>
            <person name="Contreras Garrido A."/>
        </authorList>
    </citation>
    <scope>NUCLEOTIDE SEQUENCE [LARGE SCALE GENOMIC DNA]</scope>
</reference>
<dbReference type="Proteomes" id="UP000836841">
    <property type="component" value="Chromosome 6"/>
</dbReference>
<feature type="domain" description="F-box" evidence="2">
    <location>
        <begin position="137"/>
        <end position="183"/>
    </location>
</feature>
<evidence type="ECO:0000313" key="4">
    <source>
        <dbReference type="Proteomes" id="UP000836841"/>
    </source>
</evidence>
<name>A0AAU9SWC9_THLAR</name>
<sequence>MGIEFAATDEDSGKVSPVENSCTEPMEVASAGSKRLSEPFFLKKILLEKSGDTSEMTTLATSVHAAMVESGFVLYNHGSDKFSFSKELFSVSLRYTLPQSDKQDSWSEVFMFWRMVKDGLVTPLLIGLCEKSGLELPPCLMRLPTKLKMKILESLQGASVAKMACVCKELMYVASHDDFWKQRCLDEAKLPVRYGCGDWVNWKAKFAVFWRHHRGALRNEHITAMLHRYWSSQPASLLPPGWEHGLGRAGFES</sequence>
<accession>A0AAU9SWC9</accession>
<proteinExistence type="predicted"/>
<dbReference type="AlphaFoldDB" id="A0AAU9SWC9"/>
<dbReference type="PROSITE" id="PS50181">
    <property type="entry name" value="FBOX"/>
    <property type="match status" value="1"/>
</dbReference>
<dbReference type="Gene3D" id="3.40.1000.30">
    <property type="match status" value="1"/>
</dbReference>
<dbReference type="PANTHER" id="PTHR47602:SF2">
    <property type="entry name" value="F-BOX PROTEIN SKIP22"/>
    <property type="match status" value="1"/>
</dbReference>
<feature type="region of interest" description="Disordered" evidence="1">
    <location>
        <begin position="1"/>
        <end position="20"/>
    </location>
</feature>